<keyword evidence="4" id="KW-0238">DNA-binding</keyword>
<dbReference type="GO" id="GO:0000160">
    <property type="term" value="P:phosphorelay signal transduction system"/>
    <property type="evidence" value="ECO:0007669"/>
    <property type="project" value="InterPro"/>
</dbReference>
<keyword evidence="6" id="KW-0597">Phosphoprotein</keyword>
<dbReference type="OrthoDB" id="9771372at2"/>
<dbReference type="Pfam" id="PF00158">
    <property type="entry name" value="Sigma54_activat"/>
    <property type="match status" value="1"/>
</dbReference>
<sequence>MRARILVVDDDQDILLGLENRLTWMGHEPLTADNGDDGLRIIHRDEPDLVLLDIQLPGLSGFDILQQLRDKTDKERAGNDPAAVGIGPTDPPIIMLTAFGTIERAVQAMQLGAVDFVTKPFTGEHLTVVINKALSAISLRRQLHQLKQEVAEKHGSLIGENTKLQAQLKVAKQAAPSNVTVLVLGETGTGKEVVARAIHDWSPRKDKPFVAVNCAAIPKDLLENELFGHEKGAFTGAVKREAGKIEIAEGGTLFLDEIGDMSLSMQSHLLRVLGDQTFYRVGGTQSVKADVRFLAATNKDLKQAIKQGTFREDLFYRLEVITVNLPPLRERMDDLPALAQYFLARASGRLGIQKRASLNDSALRLLSDYRWPGNIRELENVLTRAYILSPEERIEPEHLHLSVSAPSTSPDGAPVPSSRHYHDMTEAYSRWVIEEALKRNDWNQTRASAELGLQRTYFTKLLRQKQICGRPPKQDAD</sequence>
<dbReference type="InterPro" id="IPR001789">
    <property type="entry name" value="Sig_transdc_resp-reg_receiver"/>
</dbReference>
<keyword evidence="1" id="KW-0547">Nucleotide-binding</keyword>
<dbReference type="SMART" id="SM00448">
    <property type="entry name" value="REC"/>
    <property type="match status" value="1"/>
</dbReference>
<evidence type="ECO:0000256" key="6">
    <source>
        <dbReference type="PROSITE-ProRule" id="PRU00169"/>
    </source>
</evidence>
<dbReference type="InterPro" id="IPR002078">
    <property type="entry name" value="Sigma_54_int"/>
</dbReference>
<keyword evidence="5" id="KW-0804">Transcription</keyword>
<name>A0A1W1I7W4_9BACT</name>
<dbReference type="EMBL" id="LT828648">
    <property type="protein sequence ID" value="SLM49084.1"/>
    <property type="molecule type" value="Genomic_DNA"/>
</dbReference>
<evidence type="ECO:0000313" key="9">
    <source>
        <dbReference type="EMBL" id="SLM49084.1"/>
    </source>
</evidence>
<dbReference type="Pfam" id="PF25601">
    <property type="entry name" value="AAA_lid_14"/>
    <property type="match status" value="1"/>
</dbReference>
<evidence type="ECO:0000256" key="5">
    <source>
        <dbReference type="ARBA" id="ARBA00023163"/>
    </source>
</evidence>
<dbReference type="InterPro" id="IPR003593">
    <property type="entry name" value="AAA+_ATPase"/>
</dbReference>
<dbReference type="STRING" id="1325564.NSJP_2917"/>
<dbReference type="Gene3D" id="1.10.10.60">
    <property type="entry name" value="Homeodomain-like"/>
    <property type="match status" value="1"/>
</dbReference>
<reference evidence="9 10" key="1">
    <citation type="submission" date="2017-03" db="EMBL/GenBank/DDBJ databases">
        <authorList>
            <person name="Afonso C.L."/>
            <person name="Miller P.J."/>
            <person name="Scott M.A."/>
            <person name="Spackman E."/>
            <person name="Goraichik I."/>
            <person name="Dimitrov K.M."/>
            <person name="Suarez D.L."/>
            <person name="Swayne D.E."/>
        </authorList>
    </citation>
    <scope>NUCLEOTIDE SEQUENCE [LARGE SCALE GENOMIC DNA]</scope>
    <source>
        <strain evidence="9">Genome sequencing of Nitrospira japonica strain NJ11</strain>
    </source>
</reference>
<evidence type="ECO:0000313" key="10">
    <source>
        <dbReference type="Proteomes" id="UP000192042"/>
    </source>
</evidence>
<dbReference type="Proteomes" id="UP000192042">
    <property type="component" value="Chromosome I"/>
</dbReference>
<dbReference type="InterPro" id="IPR058031">
    <property type="entry name" value="AAA_lid_NorR"/>
</dbReference>
<dbReference type="InterPro" id="IPR009057">
    <property type="entry name" value="Homeodomain-like_sf"/>
</dbReference>
<dbReference type="PANTHER" id="PTHR32071">
    <property type="entry name" value="TRANSCRIPTIONAL REGULATORY PROTEIN"/>
    <property type="match status" value="1"/>
</dbReference>
<dbReference type="PANTHER" id="PTHR32071:SF113">
    <property type="entry name" value="ALGINATE BIOSYNTHESIS TRANSCRIPTIONAL REGULATORY PROTEIN ALGB"/>
    <property type="match status" value="1"/>
</dbReference>
<dbReference type="SUPFAM" id="SSF52172">
    <property type="entry name" value="CheY-like"/>
    <property type="match status" value="1"/>
</dbReference>
<dbReference type="Gene3D" id="3.40.50.300">
    <property type="entry name" value="P-loop containing nucleotide triphosphate hydrolases"/>
    <property type="match status" value="1"/>
</dbReference>
<dbReference type="GO" id="GO:0006355">
    <property type="term" value="P:regulation of DNA-templated transcription"/>
    <property type="evidence" value="ECO:0007669"/>
    <property type="project" value="InterPro"/>
</dbReference>
<dbReference type="InterPro" id="IPR025944">
    <property type="entry name" value="Sigma_54_int_dom_CS"/>
</dbReference>
<dbReference type="PROSITE" id="PS00675">
    <property type="entry name" value="SIGMA54_INTERACT_1"/>
    <property type="match status" value="1"/>
</dbReference>
<keyword evidence="2" id="KW-0067">ATP-binding</keyword>
<evidence type="ECO:0000256" key="3">
    <source>
        <dbReference type="ARBA" id="ARBA00023015"/>
    </source>
</evidence>
<dbReference type="InterPro" id="IPR025943">
    <property type="entry name" value="Sigma_54_int_dom_ATP-bd_2"/>
</dbReference>
<evidence type="ECO:0000259" key="7">
    <source>
        <dbReference type="PROSITE" id="PS50045"/>
    </source>
</evidence>
<proteinExistence type="predicted"/>
<dbReference type="InterPro" id="IPR011006">
    <property type="entry name" value="CheY-like_superfamily"/>
</dbReference>
<dbReference type="SMART" id="SM00382">
    <property type="entry name" value="AAA"/>
    <property type="match status" value="1"/>
</dbReference>
<dbReference type="GO" id="GO:0005524">
    <property type="term" value="F:ATP binding"/>
    <property type="evidence" value="ECO:0007669"/>
    <property type="project" value="UniProtKB-KW"/>
</dbReference>
<evidence type="ECO:0000256" key="2">
    <source>
        <dbReference type="ARBA" id="ARBA00022840"/>
    </source>
</evidence>
<dbReference type="AlphaFoldDB" id="A0A1W1I7W4"/>
<dbReference type="RefSeq" id="WP_080887378.1">
    <property type="nucleotide sequence ID" value="NZ_LT828648.1"/>
</dbReference>
<gene>
    <name evidence="9" type="ORF">NSJP_2917</name>
</gene>
<dbReference type="InterPro" id="IPR025662">
    <property type="entry name" value="Sigma_54_int_dom_ATP-bd_1"/>
</dbReference>
<dbReference type="Gene3D" id="1.10.8.60">
    <property type="match status" value="1"/>
</dbReference>
<feature type="modified residue" description="4-aspartylphosphate" evidence="6">
    <location>
        <position position="53"/>
    </location>
</feature>
<dbReference type="KEGG" id="nja:NSJP_2917"/>
<dbReference type="CDD" id="cd17574">
    <property type="entry name" value="REC_OmpR"/>
    <property type="match status" value="1"/>
</dbReference>
<evidence type="ECO:0000256" key="4">
    <source>
        <dbReference type="ARBA" id="ARBA00023125"/>
    </source>
</evidence>
<dbReference type="PROSITE" id="PS00688">
    <property type="entry name" value="SIGMA54_INTERACT_3"/>
    <property type="match status" value="1"/>
</dbReference>
<dbReference type="SUPFAM" id="SSF52540">
    <property type="entry name" value="P-loop containing nucleoside triphosphate hydrolases"/>
    <property type="match status" value="1"/>
</dbReference>
<dbReference type="InterPro" id="IPR002197">
    <property type="entry name" value="HTH_Fis"/>
</dbReference>
<evidence type="ECO:0000259" key="8">
    <source>
        <dbReference type="PROSITE" id="PS50110"/>
    </source>
</evidence>
<dbReference type="PROSITE" id="PS50110">
    <property type="entry name" value="RESPONSE_REGULATORY"/>
    <property type="match status" value="1"/>
</dbReference>
<dbReference type="FunFam" id="3.40.50.300:FF:000006">
    <property type="entry name" value="DNA-binding transcriptional regulator NtrC"/>
    <property type="match status" value="1"/>
</dbReference>
<dbReference type="Pfam" id="PF02954">
    <property type="entry name" value="HTH_8"/>
    <property type="match status" value="1"/>
</dbReference>
<keyword evidence="3" id="KW-0805">Transcription regulation</keyword>
<protein>
    <submittedName>
        <fullName evidence="9">Sigma-54 dependent transcriptional regulator</fullName>
    </submittedName>
</protein>
<dbReference type="PROSITE" id="PS50045">
    <property type="entry name" value="SIGMA54_INTERACT_4"/>
    <property type="match status" value="1"/>
</dbReference>
<feature type="domain" description="Sigma-54 factor interaction" evidence="7">
    <location>
        <begin position="157"/>
        <end position="387"/>
    </location>
</feature>
<dbReference type="PROSITE" id="PS00676">
    <property type="entry name" value="SIGMA54_INTERACT_2"/>
    <property type="match status" value="1"/>
</dbReference>
<dbReference type="CDD" id="cd00009">
    <property type="entry name" value="AAA"/>
    <property type="match status" value="1"/>
</dbReference>
<dbReference type="InterPro" id="IPR027417">
    <property type="entry name" value="P-loop_NTPase"/>
</dbReference>
<dbReference type="GO" id="GO:0043565">
    <property type="term" value="F:sequence-specific DNA binding"/>
    <property type="evidence" value="ECO:0007669"/>
    <property type="project" value="InterPro"/>
</dbReference>
<dbReference type="SUPFAM" id="SSF46689">
    <property type="entry name" value="Homeodomain-like"/>
    <property type="match status" value="1"/>
</dbReference>
<keyword evidence="10" id="KW-1185">Reference proteome</keyword>
<feature type="domain" description="Response regulatory" evidence="8">
    <location>
        <begin position="4"/>
        <end position="134"/>
    </location>
</feature>
<organism evidence="9 10">
    <name type="scientific">Nitrospira japonica</name>
    <dbReference type="NCBI Taxonomy" id="1325564"/>
    <lineage>
        <taxon>Bacteria</taxon>
        <taxon>Pseudomonadati</taxon>
        <taxon>Nitrospirota</taxon>
        <taxon>Nitrospiria</taxon>
        <taxon>Nitrospirales</taxon>
        <taxon>Nitrospiraceae</taxon>
        <taxon>Nitrospira</taxon>
    </lineage>
</organism>
<dbReference type="Gene3D" id="3.40.50.2300">
    <property type="match status" value="1"/>
</dbReference>
<dbReference type="Pfam" id="PF00072">
    <property type="entry name" value="Response_reg"/>
    <property type="match status" value="1"/>
</dbReference>
<evidence type="ECO:0000256" key="1">
    <source>
        <dbReference type="ARBA" id="ARBA00022741"/>
    </source>
</evidence>
<accession>A0A1W1I7W4</accession>